<organism evidence="2 3">
    <name type="scientific">Exophiala aquamarina CBS 119918</name>
    <dbReference type="NCBI Taxonomy" id="1182545"/>
    <lineage>
        <taxon>Eukaryota</taxon>
        <taxon>Fungi</taxon>
        <taxon>Dikarya</taxon>
        <taxon>Ascomycota</taxon>
        <taxon>Pezizomycotina</taxon>
        <taxon>Eurotiomycetes</taxon>
        <taxon>Chaetothyriomycetidae</taxon>
        <taxon>Chaetothyriales</taxon>
        <taxon>Herpotrichiellaceae</taxon>
        <taxon>Exophiala</taxon>
    </lineage>
</organism>
<dbReference type="GeneID" id="25280136"/>
<reference evidence="2 3" key="1">
    <citation type="submission" date="2013-03" db="EMBL/GenBank/DDBJ databases">
        <title>The Genome Sequence of Exophiala aquamarina CBS 119918.</title>
        <authorList>
            <consortium name="The Broad Institute Genomics Platform"/>
            <person name="Cuomo C."/>
            <person name="de Hoog S."/>
            <person name="Gorbushina A."/>
            <person name="Walker B."/>
            <person name="Young S.K."/>
            <person name="Zeng Q."/>
            <person name="Gargeya S."/>
            <person name="Fitzgerald M."/>
            <person name="Haas B."/>
            <person name="Abouelleil A."/>
            <person name="Allen A.W."/>
            <person name="Alvarado L."/>
            <person name="Arachchi H.M."/>
            <person name="Berlin A.M."/>
            <person name="Chapman S.B."/>
            <person name="Gainer-Dewar J."/>
            <person name="Goldberg J."/>
            <person name="Griggs A."/>
            <person name="Gujja S."/>
            <person name="Hansen M."/>
            <person name="Howarth C."/>
            <person name="Imamovic A."/>
            <person name="Ireland A."/>
            <person name="Larimer J."/>
            <person name="McCowan C."/>
            <person name="Murphy C."/>
            <person name="Pearson M."/>
            <person name="Poon T.W."/>
            <person name="Priest M."/>
            <person name="Roberts A."/>
            <person name="Saif S."/>
            <person name="Shea T."/>
            <person name="Sisk P."/>
            <person name="Sykes S."/>
            <person name="Wortman J."/>
            <person name="Nusbaum C."/>
            <person name="Birren B."/>
        </authorList>
    </citation>
    <scope>NUCLEOTIDE SEQUENCE [LARGE SCALE GENOMIC DNA]</scope>
    <source>
        <strain evidence="2 3">CBS 119918</strain>
    </source>
</reference>
<sequence>METWVHAADPDHPMREFLRVLKPGSVVTHVEYEQDMENNLVGRKTTGRQFPLGNIDEKLQNAGFQHLEYQDLSEKVALMMRLFFSLAYTPYLIIHLLLEAYFVNAMAGVELWRHSNDIRLLMVKARKLAVEHSSGYRFRKTAKETEAS</sequence>
<keyword evidence="1" id="KW-1133">Transmembrane helix</keyword>
<dbReference type="HOGENOM" id="CLU_1758813_0_0_1"/>
<dbReference type="SUPFAM" id="SSF53335">
    <property type="entry name" value="S-adenosyl-L-methionine-dependent methyltransferases"/>
    <property type="match status" value="1"/>
</dbReference>
<dbReference type="OrthoDB" id="540004at2759"/>
<dbReference type="STRING" id="1182545.A0A072PDE9"/>
<keyword evidence="1" id="KW-0472">Membrane</keyword>
<dbReference type="EMBL" id="AMGV01000004">
    <property type="protein sequence ID" value="KEF57293.1"/>
    <property type="molecule type" value="Genomic_DNA"/>
</dbReference>
<keyword evidence="1" id="KW-0812">Transmembrane</keyword>
<feature type="transmembrane region" description="Helical" evidence="1">
    <location>
        <begin position="82"/>
        <end position="103"/>
    </location>
</feature>
<protein>
    <recommendedName>
        <fullName evidence="4">Methyltransferase type 11 domain-containing protein</fullName>
    </recommendedName>
</protein>
<name>A0A072PDE9_9EURO</name>
<dbReference type="AlphaFoldDB" id="A0A072PDE9"/>
<keyword evidence="3" id="KW-1185">Reference proteome</keyword>
<dbReference type="InterPro" id="IPR029063">
    <property type="entry name" value="SAM-dependent_MTases_sf"/>
</dbReference>
<accession>A0A072PDE9</accession>
<dbReference type="RefSeq" id="XP_013259883.1">
    <property type="nucleotide sequence ID" value="XM_013404429.1"/>
</dbReference>
<comment type="caution">
    <text evidence="2">The sequence shown here is derived from an EMBL/GenBank/DDBJ whole genome shotgun (WGS) entry which is preliminary data.</text>
</comment>
<evidence type="ECO:0000313" key="2">
    <source>
        <dbReference type="EMBL" id="KEF57293.1"/>
    </source>
</evidence>
<dbReference type="Proteomes" id="UP000027920">
    <property type="component" value="Unassembled WGS sequence"/>
</dbReference>
<evidence type="ECO:0000256" key="1">
    <source>
        <dbReference type="SAM" id="Phobius"/>
    </source>
</evidence>
<proteinExistence type="predicted"/>
<dbReference type="Gene3D" id="3.40.50.150">
    <property type="entry name" value="Vaccinia Virus protein VP39"/>
    <property type="match status" value="1"/>
</dbReference>
<evidence type="ECO:0008006" key="4">
    <source>
        <dbReference type="Google" id="ProtNLM"/>
    </source>
</evidence>
<dbReference type="VEuPathDB" id="FungiDB:A1O9_05210"/>
<evidence type="ECO:0000313" key="3">
    <source>
        <dbReference type="Proteomes" id="UP000027920"/>
    </source>
</evidence>
<gene>
    <name evidence="2" type="ORF">A1O9_05210</name>
</gene>